<evidence type="ECO:0000313" key="4">
    <source>
        <dbReference type="Proteomes" id="UP000033852"/>
    </source>
</evidence>
<feature type="chain" id="PRO_5002540916" description="DUF5667 domain-containing protein" evidence="1">
    <location>
        <begin position="23"/>
        <end position="178"/>
    </location>
</feature>
<protein>
    <recommendedName>
        <fullName evidence="2">DUF5667 domain-containing protein</fullName>
    </recommendedName>
</protein>
<sequence length="178" mass="18506">MPLIAIAIIIAVAVGGGSAAVAQTALPDSAIWNFKAYVSEQVQTEFAFGENAKADMDLYVIEVRLSEAERLISDSRLDAAVCKKIENSLNARVASLERRIARLREHGDFTAAADIAWRFQAAAAAHAALLSEAQANAEAGGSAAQKAVLGAFAERTRAMLDIASGISADASAAAADAF</sequence>
<dbReference type="Proteomes" id="UP000033852">
    <property type="component" value="Unassembled WGS sequence"/>
</dbReference>
<feature type="domain" description="DUF5667" evidence="2">
    <location>
        <begin position="25"/>
        <end position="89"/>
    </location>
</feature>
<feature type="signal peptide" evidence="1">
    <location>
        <begin position="1"/>
        <end position="22"/>
    </location>
</feature>
<reference evidence="3 4" key="1">
    <citation type="journal article" date="2015" name="Nature">
        <title>rRNA introns, odd ribosomes, and small enigmatic genomes across a large radiation of phyla.</title>
        <authorList>
            <person name="Brown C.T."/>
            <person name="Hug L.A."/>
            <person name="Thomas B.C."/>
            <person name="Sharon I."/>
            <person name="Castelle C.J."/>
            <person name="Singh A."/>
            <person name="Wilkins M.J."/>
            <person name="Williams K.H."/>
            <person name="Banfield J.F."/>
        </authorList>
    </citation>
    <scope>NUCLEOTIDE SEQUENCE [LARGE SCALE GENOMIC DNA]</scope>
</reference>
<name>A0A0G1Y4A7_9BACT</name>
<evidence type="ECO:0000313" key="3">
    <source>
        <dbReference type="EMBL" id="KKW38010.1"/>
    </source>
</evidence>
<dbReference type="STRING" id="1618607.UY86_C0002G0107"/>
<dbReference type="EMBL" id="LCRR01000002">
    <property type="protein sequence ID" value="KKW38010.1"/>
    <property type="molecule type" value="Genomic_DNA"/>
</dbReference>
<dbReference type="Pfam" id="PF18915">
    <property type="entry name" value="DUF5667"/>
    <property type="match status" value="1"/>
</dbReference>
<keyword evidence="1" id="KW-0732">Signal</keyword>
<dbReference type="AlphaFoldDB" id="A0A0G1Y4A7"/>
<evidence type="ECO:0000256" key="1">
    <source>
        <dbReference type="SAM" id="SignalP"/>
    </source>
</evidence>
<evidence type="ECO:0000259" key="2">
    <source>
        <dbReference type="Pfam" id="PF18915"/>
    </source>
</evidence>
<dbReference type="InterPro" id="IPR043725">
    <property type="entry name" value="DUF5667"/>
</dbReference>
<accession>A0A0G1Y4A7</accession>
<proteinExistence type="predicted"/>
<comment type="caution">
    <text evidence="3">The sequence shown here is derived from an EMBL/GenBank/DDBJ whole genome shotgun (WGS) entry which is preliminary data.</text>
</comment>
<gene>
    <name evidence="3" type="ORF">UY86_C0002G0107</name>
</gene>
<organism evidence="3 4">
    <name type="scientific">Candidatus Adlerbacteria bacterium GW2011_GWB1_54_7</name>
    <dbReference type="NCBI Taxonomy" id="1618607"/>
    <lineage>
        <taxon>Bacteria</taxon>
        <taxon>Candidatus Adleribacteriota</taxon>
    </lineage>
</organism>